<proteinExistence type="predicted"/>
<dbReference type="AlphaFoldDB" id="A0A1T3MP92"/>
<dbReference type="Proteomes" id="UP000190813">
    <property type="component" value="Unassembled WGS sequence"/>
</dbReference>
<evidence type="ECO:0008006" key="3">
    <source>
        <dbReference type="Google" id="ProtNLM"/>
    </source>
</evidence>
<dbReference type="InterPro" id="IPR021334">
    <property type="entry name" value="DUF2947"/>
</dbReference>
<dbReference type="Pfam" id="PF11163">
    <property type="entry name" value="DUF2947"/>
    <property type="match status" value="1"/>
</dbReference>
<evidence type="ECO:0000313" key="2">
    <source>
        <dbReference type="Proteomes" id="UP000190813"/>
    </source>
</evidence>
<dbReference type="RefSeq" id="WP_078771647.1">
    <property type="nucleotide sequence ID" value="NZ_JBKJBK010000021.1"/>
</dbReference>
<sequence>MSNTIIKKTFYSEYFDEKIENIYLLDEDEASKLWSDKIDKSSNNFYKINDDNPIIYNSKNIGDWRNYYDSNNILGLQKFLKSILNWEKEELVFFCINKNTIITTLYHVFLENIFNFLELYDDCPILISHEKLECIYFTPLGNTFYSSYKI</sequence>
<evidence type="ECO:0000313" key="1">
    <source>
        <dbReference type="EMBL" id="OPC66090.1"/>
    </source>
</evidence>
<organism evidence="1 2">
    <name type="scientific">Elizabethkingia occulta</name>
    <dbReference type="NCBI Taxonomy" id="1867263"/>
    <lineage>
        <taxon>Bacteria</taxon>
        <taxon>Pseudomonadati</taxon>
        <taxon>Bacteroidota</taxon>
        <taxon>Flavobacteriia</taxon>
        <taxon>Flavobacteriales</taxon>
        <taxon>Weeksellaceae</taxon>
        <taxon>Elizabethkingia</taxon>
    </lineage>
</organism>
<accession>A0A1T3MP92</accession>
<dbReference type="EMBL" id="MAHX01000013">
    <property type="protein sequence ID" value="OPC66090.1"/>
    <property type="molecule type" value="Genomic_DNA"/>
</dbReference>
<keyword evidence="2" id="KW-1185">Reference proteome</keyword>
<gene>
    <name evidence="1" type="ORF">BAZ10_02305</name>
</gene>
<comment type="caution">
    <text evidence="1">The sequence shown here is derived from an EMBL/GenBank/DDBJ whole genome shotgun (WGS) entry which is preliminary data.</text>
</comment>
<reference evidence="1 2" key="1">
    <citation type="submission" date="2016-06" db="EMBL/GenBank/DDBJ databases">
        <title>Revisiting the taxonomy of the Elizabethkingia Genus based on Whole-Genome Sequencing, Optical Mapping, and MALDI-TOF.</title>
        <authorList>
            <person name="Nicholson A.C."/>
        </authorList>
    </citation>
    <scope>NUCLEOTIDE SEQUENCE [LARGE SCALE GENOMIC DNA]</scope>
    <source>
        <strain evidence="1 2">G4070</strain>
    </source>
</reference>
<name>A0A1T3MP92_9FLAO</name>
<protein>
    <recommendedName>
        <fullName evidence="3">DUF2947 domain-containing protein</fullName>
    </recommendedName>
</protein>